<reference evidence="1 2" key="1">
    <citation type="submission" date="2023-01" db="EMBL/GenBank/DDBJ databases">
        <title>Analysis of 21 Apiospora genomes using comparative genomics revels a genus with tremendous synthesis potential of carbohydrate active enzymes and secondary metabolites.</title>
        <authorList>
            <person name="Sorensen T."/>
        </authorList>
    </citation>
    <scope>NUCLEOTIDE SEQUENCE [LARGE SCALE GENOMIC DNA]</scope>
    <source>
        <strain evidence="1 2">CBS 117206</strain>
    </source>
</reference>
<protein>
    <recommendedName>
        <fullName evidence="3">Protein kinase domain-containing protein</fullName>
    </recommendedName>
</protein>
<name>A0AAW0R1L4_9PEZI</name>
<accession>A0AAW0R1L4</accession>
<proteinExistence type="predicted"/>
<keyword evidence="2" id="KW-1185">Reference proteome</keyword>
<dbReference type="EMBL" id="JAQQWP010000004">
    <property type="protein sequence ID" value="KAK8121112.1"/>
    <property type="molecule type" value="Genomic_DNA"/>
</dbReference>
<dbReference type="AlphaFoldDB" id="A0AAW0R1L4"/>
<comment type="caution">
    <text evidence="1">The sequence shown here is derived from an EMBL/GenBank/DDBJ whole genome shotgun (WGS) entry which is preliminary data.</text>
</comment>
<dbReference type="SUPFAM" id="SSF56112">
    <property type="entry name" value="Protein kinase-like (PK-like)"/>
    <property type="match status" value="1"/>
</dbReference>
<sequence length="304" mass="34096">MSVTKENATVELLAVAPFGIPNYIKVFFDEQSPAYVEVGEGVFDKGWQGHGTPGKPALVLPPFPSGLMETTNMLKLAKNSDDETKPPVWVWCPERRFKSVFIPTDERVFNYANIRRIRKVTSNPEVRLEDRTWICQVQTQGTWINAFMKIVSFPEGLASDPEYDSARHAAINMRDEITMYQQAAAAAPDIVPRFLGVVFEEGRGFIGYVSELVEDAVTLDEVGFVNERLFNMVRDAVDTLHDEAGVAHCDLHGSNVLVKRDGSGVFIVDFEHAVDLRRDDIDPFDVAFADNLIWSRLTGRIGLQ</sequence>
<dbReference type="InterPro" id="IPR011009">
    <property type="entry name" value="Kinase-like_dom_sf"/>
</dbReference>
<evidence type="ECO:0000313" key="2">
    <source>
        <dbReference type="Proteomes" id="UP001392437"/>
    </source>
</evidence>
<organism evidence="1 2">
    <name type="scientific">Apiospora kogelbergensis</name>
    <dbReference type="NCBI Taxonomy" id="1337665"/>
    <lineage>
        <taxon>Eukaryota</taxon>
        <taxon>Fungi</taxon>
        <taxon>Dikarya</taxon>
        <taxon>Ascomycota</taxon>
        <taxon>Pezizomycotina</taxon>
        <taxon>Sordariomycetes</taxon>
        <taxon>Xylariomycetidae</taxon>
        <taxon>Amphisphaeriales</taxon>
        <taxon>Apiosporaceae</taxon>
        <taxon>Apiospora</taxon>
    </lineage>
</organism>
<gene>
    <name evidence="1" type="ORF">PG999_005232</name>
</gene>
<dbReference type="Proteomes" id="UP001392437">
    <property type="component" value="Unassembled WGS sequence"/>
</dbReference>
<evidence type="ECO:0008006" key="3">
    <source>
        <dbReference type="Google" id="ProtNLM"/>
    </source>
</evidence>
<evidence type="ECO:0000313" key="1">
    <source>
        <dbReference type="EMBL" id="KAK8121112.1"/>
    </source>
</evidence>
<dbReference type="Gene3D" id="1.10.510.10">
    <property type="entry name" value="Transferase(Phosphotransferase) domain 1"/>
    <property type="match status" value="1"/>
</dbReference>